<proteinExistence type="predicted"/>
<keyword evidence="2" id="KW-1185">Reference proteome</keyword>
<dbReference type="RefSeq" id="WP_349245777.1">
    <property type="nucleotide sequence ID" value="NZ_JASCXX010000019.1"/>
</dbReference>
<evidence type="ECO:0008006" key="3">
    <source>
        <dbReference type="Google" id="ProtNLM"/>
    </source>
</evidence>
<organism evidence="1 2">
    <name type="scientific">Anaerobaca lacustris</name>
    <dbReference type="NCBI Taxonomy" id="3044600"/>
    <lineage>
        <taxon>Bacteria</taxon>
        <taxon>Pseudomonadati</taxon>
        <taxon>Planctomycetota</taxon>
        <taxon>Phycisphaerae</taxon>
        <taxon>Sedimentisphaerales</taxon>
        <taxon>Anaerobacaceae</taxon>
        <taxon>Anaerobaca</taxon>
    </lineage>
</organism>
<evidence type="ECO:0000313" key="2">
    <source>
        <dbReference type="Proteomes" id="UP001431776"/>
    </source>
</evidence>
<sequence length="185" mass="20738">MTKGKSITLRIDEEWHRDLSALAGTFGVSPDEVARQSLPDVGVTRLFFQCKDYVEEMQWDEVANVGRAAIRDHLRAKYMEGLSSHMARLGVSMDNPSGEEVEAAKRRALDEMRNDTERPLDCQIARAEQDSVYLGHLYEAWKHAKAGDPAYTISEVDISHTASARDGAPKPPQRTWAVLRDGQIV</sequence>
<protein>
    <recommendedName>
        <fullName evidence="3">Ribbon-helix-helix protein CopG domain-containing protein</fullName>
    </recommendedName>
</protein>
<name>A0AAW6TXJ5_9BACT</name>
<dbReference type="EMBL" id="JASCXX010000019">
    <property type="protein sequence ID" value="MDI6450367.1"/>
    <property type="molecule type" value="Genomic_DNA"/>
</dbReference>
<evidence type="ECO:0000313" key="1">
    <source>
        <dbReference type="EMBL" id="MDI6450367.1"/>
    </source>
</evidence>
<reference evidence="1" key="1">
    <citation type="submission" date="2023-05" db="EMBL/GenBank/DDBJ databases">
        <title>Anaerotaeda fermentans gen. nov., sp. nov., a novel anaerobic planctomycete of the new family within the order Sedimentisphaerales isolated from Taman Peninsula, Russia.</title>
        <authorList>
            <person name="Khomyakova M.A."/>
            <person name="Merkel A.Y."/>
            <person name="Slobodkin A.I."/>
        </authorList>
    </citation>
    <scope>NUCLEOTIDE SEQUENCE</scope>
    <source>
        <strain evidence="1">M17dextr</strain>
    </source>
</reference>
<dbReference type="AlphaFoldDB" id="A0AAW6TXJ5"/>
<accession>A0AAW6TXJ5</accession>
<gene>
    <name evidence="1" type="ORF">QJ522_15000</name>
</gene>
<dbReference type="Proteomes" id="UP001431776">
    <property type="component" value="Unassembled WGS sequence"/>
</dbReference>
<comment type="caution">
    <text evidence="1">The sequence shown here is derived from an EMBL/GenBank/DDBJ whole genome shotgun (WGS) entry which is preliminary data.</text>
</comment>